<evidence type="ECO:0000313" key="4">
    <source>
        <dbReference type="Proteomes" id="UP000002168"/>
    </source>
</evidence>
<dbReference type="InterPro" id="IPR001753">
    <property type="entry name" value="Enoyl-CoA_hydra/iso"/>
</dbReference>
<dbReference type="Proteomes" id="UP000002168">
    <property type="component" value="Chromosome"/>
</dbReference>
<gene>
    <name evidence="3" type="ordered locus">Swoo_0224</name>
</gene>
<dbReference type="InterPro" id="IPR029045">
    <property type="entry name" value="ClpP/crotonase-like_dom_sf"/>
</dbReference>
<evidence type="ECO:0000256" key="1">
    <source>
        <dbReference type="ARBA" id="ARBA00005254"/>
    </source>
</evidence>
<dbReference type="RefSeq" id="WP_012322874.1">
    <property type="nucleotide sequence ID" value="NC_010506.1"/>
</dbReference>
<dbReference type="InterPro" id="IPR011968">
    <property type="entry name" value="PaaB1"/>
</dbReference>
<dbReference type="PANTHER" id="PTHR11941">
    <property type="entry name" value="ENOYL-COA HYDRATASE-RELATED"/>
    <property type="match status" value="1"/>
</dbReference>
<dbReference type="PANTHER" id="PTHR11941:SF133">
    <property type="entry name" value="1,2-EPOXYPHENYLACETYL-COA ISOMERASE"/>
    <property type="match status" value="1"/>
</dbReference>
<reference evidence="3 4" key="1">
    <citation type="submission" date="2008-02" db="EMBL/GenBank/DDBJ databases">
        <title>Complete sequence of Shewanella woodyi ATCC 51908.</title>
        <authorList>
            <consortium name="US DOE Joint Genome Institute"/>
            <person name="Copeland A."/>
            <person name="Lucas S."/>
            <person name="Lapidus A."/>
            <person name="Glavina del Rio T."/>
            <person name="Dalin E."/>
            <person name="Tice H."/>
            <person name="Bruce D."/>
            <person name="Goodwin L."/>
            <person name="Pitluck S."/>
            <person name="Sims D."/>
            <person name="Brettin T."/>
            <person name="Detter J.C."/>
            <person name="Han C."/>
            <person name="Kuske C.R."/>
            <person name="Schmutz J."/>
            <person name="Larimer F."/>
            <person name="Land M."/>
            <person name="Hauser L."/>
            <person name="Kyrpides N."/>
            <person name="Lykidis A."/>
            <person name="Zhao J.-S."/>
            <person name="Richardson P."/>
        </authorList>
    </citation>
    <scope>NUCLEOTIDE SEQUENCE [LARGE SCALE GENOMIC DNA]</scope>
    <source>
        <strain evidence="4">ATCC 51908 / MS32</strain>
    </source>
</reference>
<dbReference type="InterPro" id="IPR014748">
    <property type="entry name" value="Enoyl-CoA_hydra_C"/>
</dbReference>
<accession>B1KMB2</accession>
<protein>
    <submittedName>
        <fullName evidence="3">Phenylacetate degradation, enoyl-CoA hydratase paaB</fullName>
    </submittedName>
</protein>
<sequence>MDKAILLEKINGYACIKLNRPECLNSFNQQMHKELADILDVLHHDDSIRALILTGEGKGFCAGQDLSDRSVNQDDSPTDLGESVEHFYNPLIRRITAMPKPVICAVNGVAAGAGASIAMACDIVIAAKKSSFILSFSKVGLVPDSGASWHLPRAIGLPRAKALALLGNRLDADIAERWGLIWQVVNGDVLMETAHAMATELASRPTQAFANIKRLLNESFNSPMAQQMESERVAMQVLGFAHDYQEGVDAFLTKRTPIFIGK</sequence>
<dbReference type="CDD" id="cd06558">
    <property type="entry name" value="crotonase-like"/>
    <property type="match status" value="1"/>
</dbReference>
<dbReference type="GO" id="GO:0016829">
    <property type="term" value="F:lyase activity"/>
    <property type="evidence" value="ECO:0007669"/>
    <property type="project" value="UniProtKB-KW"/>
</dbReference>
<dbReference type="Gene3D" id="3.90.226.10">
    <property type="entry name" value="2-enoyl-CoA Hydratase, Chain A, domain 1"/>
    <property type="match status" value="1"/>
</dbReference>
<dbReference type="GO" id="GO:0006635">
    <property type="term" value="P:fatty acid beta-oxidation"/>
    <property type="evidence" value="ECO:0007669"/>
    <property type="project" value="TreeGrafter"/>
</dbReference>
<dbReference type="eggNOG" id="COG1024">
    <property type="taxonomic scope" value="Bacteria"/>
</dbReference>
<dbReference type="NCBIfam" id="TIGR02280">
    <property type="entry name" value="PaaB1"/>
    <property type="match status" value="1"/>
</dbReference>
<proteinExistence type="inferred from homology"/>
<dbReference type="STRING" id="392500.Swoo_0224"/>
<evidence type="ECO:0000313" key="3">
    <source>
        <dbReference type="EMBL" id="ACA84525.1"/>
    </source>
</evidence>
<dbReference type="EMBL" id="CP000961">
    <property type="protein sequence ID" value="ACA84525.1"/>
    <property type="molecule type" value="Genomic_DNA"/>
</dbReference>
<dbReference type="SUPFAM" id="SSF52096">
    <property type="entry name" value="ClpP/crotonase"/>
    <property type="match status" value="1"/>
</dbReference>
<dbReference type="KEGG" id="swd:Swoo_0224"/>
<dbReference type="Gene3D" id="1.10.12.10">
    <property type="entry name" value="Lyase 2-enoyl-coa Hydratase, Chain A, domain 2"/>
    <property type="match status" value="1"/>
</dbReference>
<dbReference type="AlphaFoldDB" id="B1KMB2"/>
<comment type="similarity">
    <text evidence="1">Belongs to the enoyl-CoA hydratase/isomerase family.</text>
</comment>
<keyword evidence="4" id="KW-1185">Reference proteome</keyword>
<dbReference type="HOGENOM" id="CLU_009834_7_2_6"/>
<organism evidence="3 4">
    <name type="scientific">Shewanella woodyi (strain ATCC 51908 / MS32)</name>
    <dbReference type="NCBI Taxonomy" id="392500"/>
    <lineage>
        <taxon>Bacteria</taxon>
        <taxon>Pseudomonadati</taxon>
        <taxon>Pseudomonadota</taxon>
        <taxon>Gammaproteobacteria</taxon>
        <taxon>Alteromonadales</taxon>
        <taxon>Shewanellaceae</taxon>
        <taxon>Shewanella</taxon>
    </lineage>
</organism>
<keyword evidence="2" id="KW-0456">Lyase</keyword>
<evidence type="ECO:0000256" key="2">
    <source>
        <dbReference type="ARBA" id="ARBA00023239"/>
    </source>
</evidence>
<dbReference type="GO" id="GO:0010124">
    <property type="term" value="P:phenylacetate catabolic process"/>
    <property type="evidence" value="ECO:0007669"/>
    <property type="project" value="InterPro"/>
</dbReference>
<name>B1KMB2_SHEWM</name>
<dbReference type="Pfam" id="PF00378">
    <property type="entry name" value="ECH_1"/>
    <property type="match status" value="1"/>
</dbReference>